<accession>A0A4R3YM54</accession>
<dbReference type="OrthoDB" id="1151201at2"/>
<sequence length="208" mass="23705">MNCNSHQPLPDSAIPPLAWPEFTDDASRFDWWRTCVQAYFALWENPAPCNPVNPKDVDALEQRLGCCIPRLLRAYHEHIGALDLAETLCSVAPAKYASIESLPDAYPGIADILPEAPDAEQQWALVNSLIVFGDYLGNGNLWCFHRQTGEVWYFDHDDSPMLTQMFCDVGQYLDILMFKCLLDVHGEEENEDLLREHLGDAVVEKWMY</sequence>
<evidence type="ECO:0000259" key="1">
    <source>
        <dbReference type="SMART" id="SM00860"/>
    </source>
</evidence>
<keyword evidence="3" id="KW-1185">Reference proteome</keyword>
<dbReference type="InterPro" id="IPR018958">
    <property type="entry name" value="Knr4/Smi1-like_dom"/>
</dbReference>
<dbReference type="SUPFAM" id="SSF160631">
    <property type="entry name" value="SMI1/KNR4-like"/>
    <property type="match status" value="1"/>
</dbReference>
<dbReference type="SMART" id="SM00860">
    <property type="entry name" value="SMI1_KNR4"/>
    <property type="match status" value="1"/>
</dbReference>
<gene>
    <name evidence="2" type="ORF">EDC52_1148</name>
</gene>
<organism evidence="2 3">
    <name type="scientific">Biostraticola tofi</name>
    <dbReference type="NCBI Taxonomy" id="466109"/>
    <lineage>
        <taxon>Bacteria</taxon>
        <taxon>Pseudomonadati</taxon>
        <taxon>Pseudomonadota</taxon>
        <taxon>Gammaproteobacteria</taxon>
        <taxon>Enterobacterales</taxon>
        <taxon>Bruguierivoracaceae</taxon>
        <taxon>Biostraticola</taxon>
    </lineage>
</organism>
<protein>
    <submittedName>
        <fullName evidence="2">SMI1/KNR4 family protein SUKH-1</fullName>
    </submittedName>
</protein>
<comment type="caution">
    <text evidence="2">The sequence shown here is derived from an EMBL/GenBank/DDBJ whole genome shotgun (WGS) entry which is preliminary data.</text>
</comment>
<dbReference type="Pfam" id="PF09346">
    <property type="entry name" value="SMI1_KNR4"/>
    <property type="match status" value="1"/>
</dbReference>
<reference evidence="2 3" key="1">
    <citation type="submission" date="2019-03" db="EMBL/GenBank/DDBJ databases">
        <title>Genomic Encyclopedia of Type Strains, Phase IV (KMG-IV): sequencing the most valuable type-strain genomes for metagenomic binning, comparative biology and taxonomic classification.</title>
        <authorList>
            <person name="Goeker M."/>
        </authorList>
    </citation>
    <scope>NUCLEOTIDE SEQUENCE [LARGE SCALE GENOMIC DNA]</scope>
    <source>
        <strain evidence="2 3">DSM 19580</strain>
    </source>
</reference>
<dbReference type="Proteomes" id="UP000295719">
    <property type="component" value="Unassembled WGS sequence"/>
</dbReference>
<dbReference type="InterPro" id="IPR037883">
    <property type="entry name" value="Knr4/Smi1-like_sf"/>
</dbReference>
<feature type="domain" description="Knr4/Smi1-like" evidence="1">
    <location>
        <begin position="51"/>
        <end position="168"/>
    </location>
</feature>
<evidence type="ECO:0000313" key="2">
    <source>
        <dbReference type="EMBL" id="TCV91903.1"/>
    </source>
</evidence>
<dbReference type="RefSeq" id="WP_131867544.1">
    <property type="nucleotide sequence ID" value="NZ_SMCR01000014.1"/>
</dbReference>
<dbReference type="Gene3D" id="3.40.1580.10">
    <property type="entry name" value="SMI1/KNR4-like"/>
    <property type="match status" value="1"/>
</dbReference>
<evidence type="ECO:0000313" key="3">
    <source>
        <dbReference type="Proteomes" id="UP000295719"/>
    </source>
</evidence>
<proteinExistence type="predicted"/>
<name>A0A4R3YM54_9GAMM</name>
<dbReference type="AlphaFoldDB" id="A0A4R3YM54"/>
<dbReference type="EMBL" id="SMCR01000014">
    <property type="protein sequence ID" value="TCV91903.1"/>
    <property type="molecule type" value="Genomic_DNA"/>
</dbReference>